<gene>
    <name evidence="1" type="ORF">WN55_08613</name>
</gene>
<dbReference type="STRING" id="178035.A0A154PT10"/>
<dbReference type="EMBL" id="KQ435194">
    <property type="protein sequence ID" value="KZC15049.1"/>
    <property type="molecule type" value="Genomic_DNA"/>
</dbReference>
<proteinExistence type="predicted"/>
<dbReference type="AlphaFoldDB" id="A0A154PT10"/>
<evidence type="ECO:0000313" key="1">
    <source>
        <dbReference type="EMBL" id="KZC15049.1"/>
    </source>
</evidence>
<reference evidence="1 2" key="1">
    <citation type="submission" date="2015-07" db="EMBL/GenBank/DDBJ databases">
        <title>The genome of Dufourea novaeangliae.</title>
        <authorList>
            <person name="Pan H."/>
            <person name="Kapheim K."/>
        </authorList>
    </citation>
    <scope>NUCLEOTIDE SEQUENCE [LARGE SCALE GENOMIC DNA]</scope>
    <source>
        <strain evidence="1">0120121106</strain>
        <tissue evidence="1">Whole body</tissue>
    </source>
</reference>
<accession>A0A154PT10</accession>
<organism evidence="1 2">
    <name type="scientific">Dufourea novaeangliae</name>
    <name type="common">Sweat bee</name>
    <dbReference type="NCBI Taxonomy" id="178035"/>
    <lineage>
        <taxon>Eukaryota</taxon>
        <taxon>Metazoa</taxon>
        <taxon>Ecdysozoa</taxon>
        <taxon>Arthropoda</taxon>
        <taxon>Hexapoda</taxon>
        <taxon>Insecta</taxon>
        <taxon>Pterygota</taxon>
        <taxon>Neoptera</taxon>
        <taxon>Endopterygota</taxon>
        <taxon>Hymenoptera</taxon>
        <taxon>Apocrita</taxon>
        <taxon>Aculeata</taxon>
        <taxon>Apoidea</taxon>
        <taxon>Anthophila</taxon>
        <taxon>Halictidae</taxon>
        <taxon>Rophitinae</taxon>
        <taxon>Dufourea</taxon>
    </lineage>
</organism>
<dbReference type="Proteomes" id="UP000076502">
    <property type="component" value="Unassembled WGS sequence"/>
</dbReference>
<keyword evidence="2" id="KW-1185">Reference proteome</keyword>
<protein>
    <submittedName>
        <fullName evidence="1">Uncharacterized protein</fullName>
    </submittedName>
</protein>
<sequence>MCWTEIKGSARREEILEEWEEERKECFEKRGWSIEEIERERERGELREEEIVIKERCLQEEEGWKKIGEPKYNELHRLVKGRGIPGYFLKGWWDSRGQIVANFRLGNEMRGGRYWVE</sequence>
<evidence type="ECO:0000313" key="2">
    <source>
        <dbReference type="Proteomes" id="UP000076502"/>
    </source>
</evidence>
<name>A0A154PT10_DUFNO</name>